<dbReference type="PANTHER" id="PTHR43211:SF1">
    <property type="entry name" value="BLL6422 PROTEIN"/>
    <property type="match status" value="1"/>
</dbReference>
<dbReference type="RefSeq" id="WP_126628620.1">
    <property type="nucleotide sequence ID" value="NZ_BIFT01000001.1"/>
</dbReference>
<dbReference type="EMBL" id="BIFT01000001">
    <property type="protein sequence ID" value="GCE28399.1"/>
    <property type="molecule type" value="Genomic_DNA"/>
</dbReference>
<dbReference type="InterPro" id="IPR036663">
    <property type="entry name" value="Fumarylacetoacetase_C_sf"/>
</dbReference>
<dbReference type="Gene3D" id="3.90.850.10">
    <property type="entry name" value="Fumarylacetoacetase-like, C-terminal domain"/>
    <property type="match status" value="1"/>
</dbReference>
<dbReference type="Pfam" id="PF01557">
    <property type="entry name" value="FAA_hydrolase"/>
    <property type="match status" value="1"/>
</dbReference>
<accession>A0A402BAP1</accession>
<gene>
    <name evidence="2" type="ORF">KDA_38830</name>
</gene>
<evidence type="ECO:0000313" key="3">
    <source>
        <dbReference type="Proteomes" id="UP000287171"/>
    </source>
</evidence>
<protein>
    <submittedName>
        <fullName evidence="2">Fumarylacetoacetase</fullName>
    </submittedName>
</protein>
<reference evidence="3" key="1">
    <citation type="submission" date="2018-12" db="EMBL/GenBank/DDBJ databases">
        <title>Tengunoibacter tsumagoiensis gen. nov., sp. nov., Dictyobacter kobayashii sp. nov., D. alpinus sp. nov., and D. joshuensis sp. nov. and description of Dictyobacteraceae fam. nov. within the order Ktedonobacterales isolated from Tengu-no-mugimeshi.</title>
        <authorList>
            <person name="Wang C.M."/>
            <person name="Zheng Y."/>
            <person name="Sakai Y."/>
            <person name="Toyoda A."/>
            <person name="Minakuchi Y."/>
            <person name="Abe K."/>
            <person name="Yokota A."/>
            <person name="Yabe S."/>
        </authorList>
    </citation>
    <scope>NUCLEOTIDE SEQUENCE [LARGE SCALE GENOMIC DNA]</scope>
    <source>
        <strain evidence="3">Uno16</strain>
    </source>
</reference>
<sequence>MKLVTVQVGQQTSAGVLRGERVLPLPYPTLLELLQDPAGLTVARQVLDDAADPGVALAAVSLLPPIPAPPTLRDFYAFEQHVKTARALRGAEMNPTWYEIPTFYFSNTSEIYGHDQPILYPVGSQELDIELEIACVIGRAGKDIPVDEAADYIAGYTIMNDWSARDFQRLDMQLNLGPGKGKDFATSIGPWLVTPDELASRRTGHGASERYDMTMLARVDGQELSRGNFQQIYYSFPQMIAYASRNARLRPGDLIGSGTVGTGCLLELGTSVHPWFQRGETIELEIEGIGVLRNTIV</sequence>
<proteinExistence type="predicted"/>
<dbReference type="PANTHER" id="PTHR43211">
    <property type="entry name" value="FUMARYLACETOACETATE HYDROLASE"/>
    <property type="match status" value="1"/>
</dbReference>
<name>A0A402BAP1_9CHLR</name>
<dbReference type="AlphaFoldDB" id="A0A402BAP1"/>
<dbReference type="GO" id="GO:0003824">
    <property type="term" value="F:catalytic activity"/>
    <property type="evidence" value="ECO:0007669"/>
    <property type="project" value="InterPro"/>
</dbReference>
<feature type="domain" description="Fumarylacetoacetase-like C-terminal" evidence="1">
    <location>
        <begin position="73"/>
        <end position="297"/>
    </location>
</feature>
<comment type="caution">
    <text evidence="2">The sequence shown here is derived from an EMBL/GenBank/DDBJ whole genome shotgun (WGS) entry which is preliminary data.</text>
</comment>
<dbReference type="SUPFAM" id="SSF56529">
    <property type="entry name" value="FAH"/>
    <property type="match status" value="1"/>
</dbReference>
<dbReference type="Proteomes" id="UP000287171">
    <property type="component" value="Unassembled WGS sequence"/>
</dbReference>
<evidence type="ECO:0000259" key="1">
    <source>
        <dbReference type="Pfam" id="PF01557"/>
    </source>
</evidence>
<evidence type="ECO:0000313" key="2">
    <source>
        <dbReference type="EMBL" id="GCE28399.1"/>
    </source>
</evidence>
<dbReference type="InterPro" id="IPR011234">
    <property type="entry name" value="Fumarylacetoacetase-like_C"/>
</dbReference>
<dbReference type="OrthoDB" id="9805307at2"/>
<keyword evidence="3" id="KW-1185">Reference proteome</keyword>
<organism evidence="2 3">
    <name type="scientific">Dictyobacter alpinus</name>
    <dbReference type="NCBI Taxonomy" id="2014873"/>
    <lineage>
        <taxon>Bacteria</taxon>
        <taxon>Bacillati</taxon>
        <taxon>Chloroflexota</taxon>
        <taxon>Ktedonobacteria</taxon>
        <taxon>Ktedonobacterales</taxon>
        <taxon>Dictyobacteraceae</taxon>
        <taxon>Dictyobacter</taxon>
    </lineage>
</organism>